<comment type="function">
    <text evidence="9">Probably acts as a heme chaperone, transferring heme to an unknown acceptor. Binds one molecule of heme per monomer, possibly covalently. Binds 1 [4Fe-4S] cluster. The cluster is coordinated with 3 cysteines and an exchangeable S-adenosyl-L-methionine.</text>
</comment>
<reference evidence="11 12" key="1">
    <citation type="submission" date="2019-04" db="EMBL/GenBank/DDBJ databases">
        <title>Microbes associate with the intestines of laboratory mice.</title>
        <authorList>
            <person name="Navarre W."/>
            <person name="Wong E."/>
            <person name="Huang K."/>
            <person name="Tropini C."/>
            <person name="Ng K."/>
            <person name="Yu B."/>
        </authorList>
    </citation>
    <scope>NUCLEOTIDE SEQUENCE [LARGE SCALE GENOMIC DNA]</scope>
    <source>
        <strain evidence="11 12">NM07_P-09</strain>
    </source>
</reference>
<dbReference type="InterPro" id="IPR004559">
    <property type="entry name" value="HemW-like"/>
</dbReference>
<evidence type="ECO:0000256" key="2">
    <source>
        <dbReference type="ARBA" id="ARBA00017228"/>
    </source>
</evidence>
<dbReference type="PROSITE" id="PS51918">
    <property type="entry name" value="RADICAL_SAM"/>
    <property type="match status" value="1"/>
</dbReference>
<keyword evidence="4 9" id="KW-0949">S-adenosyl-L-methionine</keyword>
<dbReference type="PANTHER" id="PTHR13932">
    <property type="entry name" value="COPROPORPHYRINIGEN III OXIDASE"/>
    <property type="match status" value="1"/>
</dbReference>
<gene>
    <name evidence="11" type="primary">hemW</name>
    <name evidence="11" type="ORF">E5334_05665</name>
</gene>
<evidence type="ECO:0000256" key="1">
    <source>
        <dbReference type="ARBA" id="ARBA00006100"/>
    </source>
</evidence>
<dbReference type="InterPro" id="IPR007197">
    <property type="entry name" value="rSAM"/>
</dbReference>
<dbReference type="OrthoDB" id="9808022at2"/>
<evidence type="ECO:0000313" key="12">
    <source>
        <dbReference type="Proteomes" id="UP000310263"/>
    </source>
</evidence>
<sequence length="425" mass="45646">MPSTHYLGPADAQKFWRTWTPGPVGALYLHIPFCLRKCAYCDFASCATAHQAPLMHDYAQSLQAMVRRMGEAGLLDHLATAYVGGGTPTMLAPQDLGALIAAARRYGSIQELSCEANPESLTPAHLAALREAGASRLSLGVQSFNDNELQALGRVHNAQTAREALQSAVASGLRVSCDLMGAIPHQTPQSFAYSVEQAVQLGVDHTSIYSLIIEEGTPFYAAVESGQMAQPSEDSEADAMLCAQRMLTAQGFLRYEVASYSRPGEVCLHNLAYWNGIPYLGLGVAAASMVDAAGYERLRQLMPQLPRNASAAARLRLSCTSSATEIAEACGNLQALQFEVESMTAREAAAEDLMLAARTTYGIGRELQERAYKAIGQEAVDATIDDLCERGLIEQVASGAYVPTQQGWLLGNEVYGALWDLASDN</sequence>
<evidence type="ECO:0000256" key="6">
    <source>
        <dbReference type="ARBA" id="ARBA00023004"/>
    </source>
</evidence>
<evidence type="ECO:0000256" key="5">
    <source>
        <dbReference type="ARBA" id="ARBA00022723"/>
    </source>
</evidence>
<dbReference type="GO" id="GO:0006779">
    <property type="term" value="P:porphyrin-containing compound biosynthetic process"/>
    <property type="evidence" value="ECO:0007669"/>
    <property type="project" value="InterPro"/>
</dbReference>
<dbReference type="Gene3D" id="3.20.20.70">
    <property type="entry name" value="Aldolase class I"/>
    <property type="match status" value="1"/>
</dbReference>
<dbReference type="GO" id="GO:0046872">
    <property type="term" value="F:metal ion binding"/>
    <property type="evidence" value="ECO:0007669"/>
    <property type="project" value="UniProtKB-UniRule"/>
</dbReference>
<name>A0A4S2F0D3_9ACTN</name>
<dbReference type="InterPro" id="IPR034505">
    <property type="entry name" value="Coproporphyrinogen-III_oxidase"/>
</dbReference>
<accession>A0A4S2F0D3</accession>
<dbReference type="NCBIfam" id="TIGR00539">
    <property type="entry name" value="hemN_rel"/>
    <property type="match status" value="1"/>
</dbReference>
<feature type="domain" description="Radical SAM core" evidence="10">
    <location>
        <begin position="19"/>
        <end position="250"/>
    </location>
</feature>
<evidence type="ECO:0000259" key="10">
    <source>
        <dbReference type="PROSITE" id="PS51918"/>
    </source>
</evidence>
<comment type="subcellular location">
    <subcellularLocation>
        <location evidence="9">Cytoplasm</location>
    </subcellularLocation>
</comment>
<comment type="caution">
    <text evidence="11">The sequence shown here is derived from an EMBL/GenBank/DDBJ whole genome shotgun (WGS) entry which is preliminary data.</text>
</comment>
<dbReference type="InterPro" id="IPR006638">
    <property type="entry name" value="Elp3/MiaA/NifB-like_rSAM"/>
</dbReference>
<dbReference type="SFLD" id="SFLDG01082">
    <property type="entry name" value="B12-binding_domain_containing"/>
    <property type="match status" value="1"/>
</dbReference>
<dbReference type="EMBL" id="SRYE01000003">
    <property type="protein sequence ID" value="TGY62155.1"/>
    <property type="molecule type" value="Genomic_DNA"/>
</dbReference>
<dbReference type="GO" id="GO:0051539">
    <property type="term" value="F:4 iron, 4 sulfur cluster binding"/>
    <property type="evidence" value="ECO:0007669"/>
    <property type="project" value="UniProtKB-UniRule"/>
</dbReference>
<protein>
    <recommendedName>
        <fullName evidence="2 9">Heme chaperone HemW</fullName>
    </recommendedName>
</protein>
<keyword evidence="6 9" id="KW-0408">Iron</keyword>
<keyword evidence="9" id="KW-0004">4Fe-4S</keyword>
<dbReference type="Proteomes" id="UP000310263">
    <property type="component" value="Unassembled WGS sequence"/>
</dbReference>
<dbReference type="SFLD" id="SFLDG01065">
    <property type="entry name" value="anaerobic_coproporphyrinogen-I"/>
    <property type="match status" value="1"/>
</dbReference>
<keyword evidence="9" id="KW-0963">Cytoplasm</keyword>
<keyword evidence="8 9" id="KW-0143">Chaperone</keyword>
<keyword evidence="7 9" id="KW-0411">Iron-sulfur</keyword>
<dbReference type="PANTHER" id="PTHR13932:SF5">
    <property type="entry name" value="RADICAL S-ADENOSYL METHIONINE DOMAIN-CONTAINING PROTEIN 1, MITOCHONDRIAL"/>
    <property type="match status" value="1"/>
</dbReference>
<dbReference type="GO" id="GO:0004109">
    <property type="term" value="F:coproporphyrinogen oxidase activity"/>
    <property type="evidence" value="ECO:0007669"/>
    <property type="project" value="InterPro"/>
</dbReference>
<dbReference type="GO" id="GO:0005737">
    <property type="term" value="C:cytoplasm"/>
    <property type="evidence" value="ECO:0007669"/>
    <property type="project" value="UniProtKB-SubCell"/>
</dbReference>
<evidence type="ECO:0000256" key="3">
    <source>
        <dbReference type="ARBA" id="ARBA00022617"/>
    </source>
</evidence>
<dbReference type="SMART" id="SM00729">
    <property type="entry name" value="Elp3"/>
    <property type="match status" value="1"/>
</dbReference>
<proteinExistence type="inferred from homology"/>
<keyword evidence="3 9" id="KW-0349">Heme</keyword>
<dbReference type="Pfam" id="PF04055">
    <property type="entry name" value="Radical_SAM"/>
    <property type="match status" value="1"/>
</dbReference>
<keyword evidence="12" id="KW-1185">Reference proteome</keyword>
<dbReference type="InterPro" id="IPR058240">
    <property type="entry name" value="rSAM_sf"/>
</dbReference>
<dbReference type="AlphaFoldDB" id="A0A4S2F0D3"/>
<dbReference type="SFLD" id="SFLDS00029">
    <property type="entry name" value="Radical_SAM"/>
    <property type="match status" value="1"/>
</dbReference>
<dbReference type="InterPro" id="IPR013785">
    <property type="entry name" value="Aldolase_TIM"/>
</dbReference>
<dbReference type="RefSeq" id="WP_136012625.1">
    <property type="nucleotide sequence ID" value="NZ_SRYE01000003.1"/>
</dbReference>
<evidence type="ECO:0000256" key="7">
    <source>
        <dbReference type="ARBA" id="ARBA00023014"/>
    </source>
</evidence>
<comment type="similarity">
    <text evidence="1">Belongs to the anaerobic coproporphyrinogen-III oxidase family. HemW subfamily.</text>
</comment>
<evidence type="ECO:0000256" key="4">
    <source>
        <dbReference type="ARBA" id="ARBA00022691"/>
    </source>
</evidence>
<evidence type="ECO:0000256" key="8">
    <source>
        <dbReference type="ARBA" id="ARBA00023186"/>
    </source>
</evidence>
<evidence type="ECO:0000256" key="9">
    <source>
        <dbReference type="RuleBase" id="RU364116"/>
    </source>
</evidence>
<evidence type="ECO:0000313" key="11">
    <source>
        <dbReference type="EMBL" id="TGY62155.1"/>
    </source>
</evidence>
<dbReference type="SFLD" id="SFLDF00562">
    <property type="entry name" value="HemN-like__clustered_with_heat"/>
    <property type="match status" value="1"/>
</dbReference>
<dbReference type="SUPFAM" id="SSF102114">
    <property type="entry name" value="Radical SAM enzymes"/>
    <property type="match status" value="1"/>
</dbReference>
<keyword evidence="5 9" id="KW-0479">Metal-binding</keyword>
<organism evidence="11 12">
    <name type="scientific">Muricaecibacterium torontonense</name>
    <dbReference type="NCBI Taxonomy" id="3032871"/>
    <lineage>
        <taxon>Bacteria</taxon>
        <taxon>Bacillati</taxon>
        <taxon>Actinomycetota</taxon>
        <taxon>Coriobacteriia</taxon>
        <taxon>Coriobacteriales</taxon>
        <taxon>Atopobiaceae</taxon>
        <taxon>Muricaecibacterium</taxon>
    </lineage>
</organism>